<evidence type="ECO:0000313" key="9">
    <source>
        <dbReference type="Proteomes" id="UP000005143"/>
    </source>
</evidence>
<feature type="signal peptide" evidence="6">
    <location>
        <begin position="1"/>
        <end position="21"/>
    </location>
</feature>
<keyword evidence="1" id="KW-0134">Cell wall</keyword>
<gene>
    <name evidence="8" type="ORF">PAI11_23900</name>
</gene>
<dbReference type="Proteomes" id="UP000005143">
    <property type="component" value="Unassembled WGS sequence"/>
</dbReference>
<evidence type="ECO:0000313" key="8">
    <source>
        <dbReference type="EMBL" id="EHN10729.1"/>
    </source>
</evidence>
<accession>H0E6E0</accession>
<feature type="domain" description="Gram-positive cocci surface proteins LPxTG" evidence="7">
    <location>
        <begin position="64"/>
        <end position="93"/>
    </location>
</feature>
<organism evidence="8 9">
    <name type="scientific">Patulibacter medicamentivorans</name>
    <dbReference type="NCBI Taxonomy" id="1097667"/>
    <lineage>
        <taxon>Bacteria</taxon>
        <taxon>Bacillati</taxon>
        <taxon>Actinomycetota</taxon>
        <taxon>Thermoleophilia</taxon>
        <taxon>Solirubrobacterales</taxon>
        <taxon>Patulibacteraceae</taxon>
        <taxon>Patulibacter</taxon>
    </lineage>
</organism>
<evidence type="ECO:0000259" key="7">
    <source>
        <dbReference type="Pfam" id="PF00746"/>
    </source>
</evidence>
<dbReference type="InterPro" id="IPR019931">
    <property type="entry name" value="LPXTG_anchor"/>
</dbReference>
<evidence type="ECO:0000256" key="4">
    <source>
        <dbReference type="ARBA" id="ARBA00023088"/>
    </source>
</evidence>
<name>H0E6E0_9ACTN</name>
<keyword evidence="2" id="KW-0964">Secreted</keyword>
<keyword evidence="9" id="KW-1185">Reference proteome</keyword>
<dbReference type="EMBL" id="AGUD01000203">
    <property type="protein sequence ID" value="EHN10729.1"/>
    <property type="molecule type" value="Genomic_DNA"/>
</dbReference>
<comment type="caution">
    <text evidence="8">The sequence shown here is derived from an EMBL/GenBank/DDBJ whole genome shotgun (WGS) entry which is preliminary data.</text>
</comment>
<protein>
    <recommendedName>
        <fullName evidence="7">Gram-positive cocci surface proteins LPxTG domain-containing protein</fullName>
    </recommendedName>
</protein>
<evidence type="ECO:0000256" key="2">
    <source>
        <dbReference type="ARBA" id="ARBA00022525"/>
    </source>
</evidence>
<evidence type="ECO:0000256" key="5">
    <source>
        <dbReference type="SAM" id="MobiDB-lite"/>
    </source>
</evidence>
<dbReference type="Pfam" id="PF00746">
    <property type="entry name" value="Gram_pos_anchor"/>
    <property type="match status" value="1"/>
</dbReference>
<evidence type="ECO:0000256" key="6">
    <source>
        <dbReference type="SAM" id="SignalP"/>
    </source>
</evidence>
<dbReference type="AlphaFoldDB" id="H0E6E0"/>
<reference evidence="8 9" key="1">
    <citation type="journal article" date="2013" name="Biodegradation">
        <title>Quantitative proteomic analysis of ibuprofen-degrading Patulibacter sp. strain I11.</title>
        <authorList>
            <person name="Almeida B."/>
            <person name="Kjeldal H."/>
            <person name="Lolas I."/>
            <person name="Knudsen A.D."/>
            <person name="Carvalho G."/>
            <person name="Nielsen K.L."/>
            <person name="Barreto Crespo M.T."/>
            <person name="Stensballe A."/>
            <person name="Nielsen J.L."/>
        </authorList>
    </citation>
    <scope>NUCLEOTIDE SEQUENCE [LARGE SCALE GENOMIC DNA]</scope>
    <source>
        <strain evidence="8 9">I11</strain>
    </source>
</reference>
<dbReference type="NCBIfam" id="TIGR01167">
    <property type="entry name" value="LPXTG_anchor"/>
    <property type="match status" value="1"/>
</dbReference>
<keyword evidence="3 6" id="KW-0732">Signal</keyword>
<sequence length="99" mass="10084">MLAAGVVTLAVATAIPTAAVAQDQPLGQLLDAPPDLRPAPAHRRRPADRPDGRGAGSVHAARASHLPDTGSDLRGLALVGLAMALSGAGLRLRTADVRW</sequence>
<proteinExistence type="predicted"/>
<feature type="chain" id="PRO_5003531797" description="Gram-positive cocci surface proteins LPxTG domain-containing protein" evidence="6">
    <location>
        <begin position="22"/>
        <end position="99"/>
    </location>
</feature>
<evidence type="ECO:0000256" key="3">
    <source>
        <dbReference type="ARBA" id="ARBA00022729"/>
    </source>
</evidence>
<evidence type="ECO:0000256" key="1">
    <source>
        <dbReference type="ARBA" id="ARBA00022512"/>
    </source>
</evidence>
<keyword evidence="4" id="KW-0572">Peptidoglycan-anchor</keyword>
<feature type="region of interest" description="Disordered" evidence="5">
    <location>
        <begin position="24"/>
        <end position="70"/>
    </location>
</feature>